<dbReference type="Pfam" id="PF23622">
    <property type="entry name" value="LRR_At1g61320_AtMIF1"/>
    <property type="match status" value="1"/>
</dbReference>
<feature type="non-terminal residue" evidence="4">
    <location>
        <position position="1"/>
    </location>
</feature>
<dbReference type="EMBL" id="RWGY01000031">
    <property type="protein sequence ID" value="TVU14392.1"/>
    <property type="molecule type" value="Genomic_DNA"/>
</dbReference>
<dbReference type="Gene3D" id="3.80.10.10">
    <property type="entry name" value="Ribonuclease Inhibitor"/>
    <property type="match status" value="2"/>
</dbReference>
<feature type="domain" description="At1g61320/AtMIF1 LRR" evidence="3">
    <location>
        <begin position="156"/>
        <end position="379"/>
    </location>
</feature>
<evidence type="ECO:0008006" key="6">
    <source>
        <dbReference type="Google" id="ProtNLM"/>
    </source>
</evidence>
<dbReference type="InterPro" id="IPR055357">
    <property type="entry name" value="LRR_At1g61320_AtMIF1"/>
</dbReference>
<dbReference type="OrthoDB" id="582804at2759"/>
<proteinExistence type="predicted"/>
<evidence type="ECO:0000313" key="5">
    <source>
        <dbReference type="Proteomes" id="UP000324897"/>
    </source>
</evidence>
<name>A0A5J9TSQ5_9POAL</name>
<evidence type="ECO:0000259" key="3">
    <source>
        <dbReference type="Pfam" id="PF23622"/>
    </source>
</evidence>
<comment type="caution">
    <text evidence="4">The sequence shown here is derived from an EMBL/GenBank/DDBJ whole genome shotgun (WGS) entry which is preliminary data.</text>
</comment>
<dbReference type="InterPro" id="IPR053197">
    <property type="entry name" value="F-box_SCFL_complex_component"/>
</dbReference>
<evidence type="ECO:0000259" key="2">
    <source>
        <dbReference type="Pfam" id="PF00646"/>
    </source>
</evidence>
<protein>
    <recommendedName>
        <fullName evidence="6">F-box domain-containing protein</fullName>
    </recommendedName>
</protein>
<feature type="domain" description="F-box" evidence="2">
    <location>
        <begin position="28"/>
        <end position="66"/>
    </location>
</feature>
<accession>A0A5J9TSQ5</accession>
<feature type="region of interest" description="Disordered" evidence="1">
    <location>
        <begin position="1"/>
        <end position="28"/>
    </location>
</feature>
<dbReference type="InterPro" id="IPR036047">
    <property type="entry name" value="F-box-like_dom_sf"/>
</dbReference>
<dbReference type="SUPFAM" id="SSF52047">
    <property type="entry name" value="RNI-like"/>
    <property type="match status" value="1"/>
</dbReference>
<reference evidence="4 5" key="1">
    <citation type="journal article" date="2019" name="Sci. Rep.">
        <title>A high-quality genome of Eragrostis curvula grass provides insights into Poaceae evolution and supports new strategies to enhance forage quality.</title>
        <authorList>
            <person name="Carballo J."/>
            <person name="Santos B.A.C.M."/>
            <person name="Zappacosta D."/>
            <person name="Garbus I."/>
            <person name="Selva J.P."/>
            <person name="Gallo C.A."/>
            <person name="Diaz A."/>
            <person name="Albertini E."/>
            <person name="Caccamo M."/>
            <person name="Echenique V."/>
        </authorList>
    </citation>
    <scope>NUCLEOTIDE SEQUENCE [LARGE SCALE GENOMIC DNA]</scope>
    <source>
        <strain evidence="5">cv. Victoria</strain>
        <tissue evidence="4">Leaf</tissue>
    </source>
</reference>
<evidence type="ECO:0000256" key="1">
    <source>
        <dbReference type="SAM" id="MobiDB-lite"/>
    </source>
</evidence>
<organism evidence="4 5">
    <name type="scientific">Eragrostis curvula</name>
    <name type="common">weeping love grass</name>
    <dbReference type="NCBI Taxonomy" id="38414"/>
    <lineage>
        <taxon>Eukaryota</taxon>
        <taxon>Viridiplantae</taxon>
        <taxon>Streptophyta</taxon>
        <taxon>Embryophyta</taxon>
        <taxon>Tracheophyta</taxon>
        <taxon>Spermatophyta</taxon>
        <taxon>Magnoliopsida</taxon>
        <taxon>Liliopsida</taxon>
        <taxon>Poales</taxon>
        <taxon>Poaceae</taxon>
        <taxon>PACMAD clade</taxon>
        <taxon>Chloridoideae</taxon>
        <taxon>Eragrostideae</taxon>
        <taxon>Eragrostidinae</taxon>
        <taxon>Eragrostis</taxon>
    </lineage>
</organism>
<dbReference type="Proteomes" id="UP000324897">
    <property type="component" value="Unassembled WGS sequence"/>
</dbReference>
<dbReference type="SUPFAM" id="SSF81383">
    <property type="entry name" value="F-box domain"/>
    <property type="match status" value="1"/>
</dbReference>
<feature type="compositionally biased region" description="Basic residues" evidence="1">
    <location>
        <begin position="1"/>
        <end position="21"/>
    </location>
</feature>
<dbReference type="InterPro" id="IPR032675">
    <property type="entry name" value="LRR_dom_sf"/>
</dbReference>
<dbReference type="Gramene" id="TVU14392">
    <property type="protein sequence ID" value="TVU14392"/>
    <property type="gene ID" value="EJB05_37856"/>
</dbReference>
<dbReference type="InterPro" id="IPR053781">
    <property type="entry name" value="F-box_AtFBL13-like"/>
</dbReference>
<gene>
    <name evidence="4" type="ORF">EJB05_37856</name>
</gene>
<dbReference type="PANTHER" id="PTHR34223">
    <property type="entry name" value="OS11G0201299 PROTEIN"/>
    <property type="match status" value="1"/>
</dbReference>
<dbReference type="InterPro" id="IPR001810">
    <property type="entry name" value="F-box_dom"/>
</dbReference>
<dbReference type="Pfam" id="PF00646">
    <property type="entry name" value="F-box"/>
    <property type="match status" value="1"/>
</dbReference>
<sequence length="409" mass="45630">MSRTAPKRAPAKQQHGGRRGRGSGDDQLSSLPDGLLHAVLSFHKSRQVVQTSVLSKRWRHLWRSMPCLDIDQSEFPGRTTAPGTDHDFENFADNLLLFHDAPLLHRFRLSSRCAAGGPASRNHNRDADRWIRGGIKNCPSMLEIDLGDYCIGVPLPDLGTCSHLLKRLHLSGMSLNDGFAQLLHFGCPVLEDLEIKHCFCLFRGITSHTLKTLTICGCLTCPGDDCLIIAAPALVSLHLDVDVFNYKAGVSVNEAANLVNAFICSDDNKGLCKLLDGLTSVESLELSETMVPMDGGSENFPTFSNLRSLTLDHCDMTNNFQILRHFLQNASNLEKLTLQYCKLPEGSKKRKGKDKPKWASSRRQDLTFQCPNLKLTEIKYSKGDDKRLFELLFGIWSNLRRATLILTKD</sequence>
<dbReference type="AlphaFoldDB" id="A0A5J9TSQ5"/>
<evidence type="ECO:0000313" key="4">
    <source>
        <dbReference type="EMBL" id="TVU14392.1"/>
    </source>
</evidence>
<dbReference type="CDD" id="cd22160">
    <property type="entry name" value="F-box_AtFBL13-like"/>
    <property type="match status" value="1"/>
</dbReference>
<keyword evidence="5" id="KW-1185">Reference proteome</keyword>
<dbReference type="PANTHER" id="PTHR34223:SF51">
    <property type="entry name" value="OS06G0556300 PROTEIN"/>
    <property type="match status" value="1"/>
</dbReference>